<feature type="region of interest" description="Disordered" evidence="1">
    <location>
        <begin position="33"/>
        <end position="55"/>
    </location>
</feature>
<reference evidence="3 4" key="1">
    <citation type="journal article" date="2024" name="Science">
        <title>Giant polyketide synthase enzymes in the biosynthesis of giant marine polyether toxins.</title>
        <authorList>
            <person name="Fallon T.R."/>
            <person name="Shende V.V."/>
            <person name="Wierzbicki I.H."/>
            <person name="Pendleton A.L."/>
            <person name="Watervoot N.F."/>
            <person name="Auber R.P."/>
            <person name="Gonzalez D.J."/>
            <person name="Wisecaver J.H."/>
            <person name="Moore B.S."/>
        </authorList>
    </citation>
    <scope>NUCLEOTIDE SEQUENCE [LARGE SCALE GENOMIC DNA]</scope>
    <source>
        <strain evidence="3 4">12B1</strain>
    </source>
</reference>
<evidence type="ECO:0000256" key="2">
    <source>
        <dbReference type="SAM" id="Phobius"/>
    </source>
</evidence>
<keyword evidence="4" id="KW-1185">Reference proteome</keyword>
<name>A0AB34JMQ6_PRYPA</name>
<proteinExistence type="predicted"/>
<organism evidence="3 4">
    <name type="scientific">Prymnesium parvum</name>
    <name type="common">Toxic golden alga</name>
    <dbReference type="NCBI Taxonomy" id="97485"/>
    <lineage>
        <taxon>Eukaryota</taxon>
        <taxon>Haptista</taxon>
        <taxon>Haptophyta</taxon>
        <taxon>Prymnesiophyceae</taxon>
        <taxon>Prymnesiales</taxon>
        <taxon>Prymnesiaceae</taxon>
        <taxon>Prymnesium</taxon>
    </lineage>
</organism>
<dbReference type="AlphaFoldDB" id="A0AB34JMQ6"/>
<comment type="caution">
    <text evidence="3">The sequence shown here is derived from an EMBL/GenBank/DDBJ whole genome shotgun (WGS) entry which is preliminary data.</text>
</comment>
<keyword evidence="2" id="KW-1133">Transmembrane helix</keyword>
<sequence length="121" mass="13090">MTTIGVMSFGDAMKEDGFYVIDENGYLTRSNHLSAKSKSWQRSEGEPATADKRELGSTSPKYSLLFPLLYAPLLPLTIIGLRGRLSRENITRVVAGAISVVLIHAGSIMFSDSTVGIGRPS</sequence>
<evidence type="ECO:0000313" key="4">
    <source>
        <dbReference type="Proteomes" id="UP001515480"/>
    </source>
</evidence>
<dbReference type="Proteomes" id="UP001515480">
    <property type="component" value="Unassembled WGS sequence"/>
</dbReference>
<feature type="transmembrane region" description="Helical" evidence="2">
    <location>
        <begin position="93"/>
        <end position="111"/>
    </location>
</feature>
<feature type="transmembrane region" description="Helical" evidence="2">
    <location>
        <begin position="62"/>
        <end position="81"/>
    </location>
</feature>
<keyword evidence="2" id="KW-0812">Transmembrane</keyword>
<keyword evidence="2" id="KW-0472">Membrane</keyword>
<feature type="compositionally biased region" description="Basic and acidic residues" evidence="1">
    <location>
        <begin position="41"/>
        <end position="55"/>
    </location>
</feature>
<protein>
    <submittedName>
        <fullName evidence="3">Uncharacterized protein</fullName>
    </submittedName>
</protein>
<evidence type="ECO:0000313" key="3">
    <source>
        <dbReference type="EMBL" id="KAL1521971.1"/>
    </source>
</evidence>
<gene>
    <name evidence="3" type="ORF">AB1Y20_021617</name>
</gene>
<dbReference type="EMBL" id="JBGBPQ010000007">
    <property type="protein sequence ID" value="KAL1521971.1"/>
    <property type="molecule type" value="Genomic_DNA"/>
</dbReference>
<evidence type="ECO:0000256" key="1">
    <source>
        <dbReference type="SAM" id="MobiDB-lite"/>
    </source>
</evidence>
<accession>A0AB34JMQ6</accession>